<keyword evidence="3" id="KW-1185">Reference proteome</keyword>
<proteinExistence type="predicted"/>
<dbReference type="Proteomes" id="UP000586093">
    <property type="component" value="Unassembled WGS sequence"/>
</dbReference>
<reference evidence="2 3" key="1">
    <citation type="submission" date="2020-08" db="EMBL/GenBank/DDBJ databases">
        <title>Aquariorum lacteus gen. nov., sp. nov., a new member of the family Comamonadaceae, isolated from freshwater aquarium.</title>
        <authorList>
            <person name="Chun S.-J."/>
        </authorList>
    </citation>
    <scope>NUCLEOTIDE SEQUENCE [LARGE SCALE GENOMIC DNA]</scope>
    <source>
        <strain evidence="2 3">SJAQ100</strain>
    </source>
</reference>
<dbReference type="SUPFAM" id="SSF51735">
    <property type="entry name" value="NAD(P)-binding Rossmann-fold domains"/>
    <property type="match status" value="1"/>
</dbReference>
<evidence type="ECO:0000313" key="3">
    <source>
        <dbReference type="Proteomes" id="UP000586093"/>
    </source>
</evidence>
<dbReference type="InterPro" id="IPR001509">
    <property type="entry name" value="Epimerase_deHydtase"/>
</dbReference>
<dbReference type="InterPro" id="IPR050177">
    <property type="entry name" value="Lipid_A_modif_metabolic_enz"/>
</dbReference>
<feature type="domain" description="NAD-dependent epimerase/dehydratase" evidence="1">
    <location>
        <begin position="55"/>
        <end position="265"/>
    </location>
</feature>
<comment type="caution">
    <text evidence="2">The sequence shown here is derived from an EMBL/GenBank/DDBJ whole genome shotgun (WGS) entry which is preliminary data.</text>
</comment>
<sequence length="360" mass="39131">MGGNCVLRLHRRRGRLGPPRSDRPCRTGSCFQRLNVHIPRADTSFPRSSGPRQRILITGSRGLIGSAAAVELRKLGHDIVGLDLRGEGAEHGDTRSPERMQAALAQVDGVVHLAAVSRVIDGERDPLRCQSTNVDALVSLLDQMVALPRRPWLVFASSREVYGHTDGRPTHEDAPLLPVNIYGRTKVEGERLVMAARDRGLHTQIVRFSNVYGSTVDHVDRVIPAFARGAVTGRPLRVDGSDNTFDFNHVSDSVAGLVALVEQLVDQPAIGHPPIHFVTGQPTTLGQLAALAIELGGQGNAVVEAPSRAFDVAHFCGDFRRAQQLLGWTPKVMLREGLRALVEAFRALERQPLAADRTSA</sequence>
<organism evidence="2 3">
    <name type="scientific">Aquariibacter albus</name>
    <dbReference type="NCBI Taxonomy" id="2759899"/>
    <lineage>
        <taxon>Bacteria</taxon>
        <taxon>Pseudomonadati</taxon>
        <taxon>Pseudomonadota</taxon>
        <taxon>Betaproteobacteria</taxon>
        <taxon>Burkholderiales</taxon>
        <taxon>Sphaerotilaceae</taxon>
        <taxon>Aquariibacter</taxon>
    </lineage>
</organism>
<dbReference type="EMBL" id="JACIVI010000008">
    <property type="protein sequence ID" value="MBB1163324.1"/>
    <property type="molecule type" value="Genomic_DNA"/>
</dbReference>
<evidence type="ECO:0000313" key="2">
    <source>
        <dbReference type="EMBL" id="MBB1163324.1"/>
    </source>
</evidence>
<gene>
    <name evidence="2" type="ORF">H4F90_15230</name>
</gene>
<dbReference type="PANTHER" id="PTHR43245">
    <property type="entry name" value="BIFUNCTIONAL POLYMYXIN RESISTANCE PROTEIN ARNA"/>
    <property type="match status" value="1"/>
</dbReference>
<protein>
    <submittedName>
        <fullName evidence="2">NAD(P)-dependent oxidoreductase</fullName>
    </submittedName>
</protein>
<evidence type="ECO:0000259" key="1">
    <source>
        <dbReference type="Pfam" id="PF01370"/>
    </source>
</evidence>
<dbReference type="InterPro" id="IPR036291">
    <property type="entry name" value="NAD(P)-bd_dom_sf"/>
</dbReference>
<dbReference type="AlphaFoldDB" id="A0A839HWN3"/>
<accession>A0A839HWN3</accession>
<dbReference type="Gene3D" id="3.40.50.720">
    <property type="entry name" value="NAD(P)-binding Rossmann-like Domain"/>
    <property type="match status" value="1"/>
</dbReference>
<name>A0A839HWN3_9BURK</name>
<dbReference type="Pfam" id="PF01370">
    <property type="entry name" value="Epimerase"/>
    <property type="match status" value="1"/>
</dbReference>
<dbReference type="RefSeq" id="WP_182666143.1">
    <property type="nucleotide sequence ID" value="NZ_JACIVI010000008.1"/>
</dbReference>